<name>A0ABX1P2F4_9CYAN</name>
<evidence type="ECO:0000313" key="1">
    <source>
        <dbReference type="EMBL" id="NMG18263.1"/>
    </source>
</evidence>
<dbReference type="InterPro" id="IPR041881">
    <property type="entry name" value="PqqD_sf"/>
</dbReference>
<dbReference type="Gene3D" id="1.10.10.1150">
    <property type="entry name" value="Coenzyme PQQ synthesis protein D (PqqD)"/>
    <property type="match status" value="1"/>
</dbReference>
<sequence length="77" mass="8703">MTSGINEVKTKDIDATGESFMLNHCGQLVLQRLRHGETQQQIVQVLCDRFDIAHTIAERDVADFCQQLKTLGLTEDK</sequence>
<organism evidence="1 2">
    <name type="scientific">Brasilonema bromeliae SPC951</name>
    <dbReference type="NCBI Taxonomy" id="385972"/>
    <lineage>
        <taxon>Bacteria</taxon>
        <taxon>Bacillati</taxon>
        <taxon>Cyanobacteriota</taxon>
        <taxon>Cyanophyceae</taxon>
        <taxon>Nostocales</taxon>
        <taxon>Scytonemataceae</taxon>
        <taxon>Brasilonema</taxon>
        <taxon>Bromeliae group (in: Brasilonema)</taxon>
    </lineage>
</organism>
<dbReference type="Proteomes" id="UP000718564">
    <property type="component" value="Unassembled WGS sequence"/>
</dbReference>
<keyword evidence="2" id="KW-1185">Reference proteome</keyword>
<reference evidence="1 2" key="1">
    <citation type="submission" date="2018-06" db="EMBL/GenBank/DDBJ databases">
        <title>Comparative genomics of Brasilonema spp. strains.</title>
        <authorList>
            <person name="Alvarenga D.O."/>
            <person name="Fiore M.F."/>
            <person name="Varani A.M."/>
        </authorList>
    </citation>
    <scope>NUCLEOTIDE SEQUENCE [LARGE SCALE GENOMIC DNA]</scope>
    <source>
        <strain evidence="1 2">SPC951</strain>
    </source>
</reference>
<accession>A0ABX1P2F4</accession>
<proteinExistence type="predicted"/>
<dbReference type="EMBL" id="QMEB01000007">
    <property type="protein sequence ID" value="NMG18263.1"/>
    <property type="molecule type" value="Genomic_DNA"/>
</dbReference>
<dbReference type="RefSeq" id="WP_169153557.1">
    <property type="nucleotide sequence ID" value="NZ_CAWPJE010000271.1"/>
</dbReference>
<gene>
    <name evidence="1" type="ORF">DP116_01880</name>
</gene>
<dbReference type="Pfam" id="PF05402">
    <property type="entry name" value="PqqD"/>
    <property type="match status" value="1"/>
</dbReference>
<protein>
    <submittedName>
        <fullName evidence="1">PqqD family protein</fullName>
    </submittedName>
</protein>
<dbReference type="InterPro" id="IPR008792">
    <property type="entry name" value="PQQD"/>
</dbReference>
<comment type="caution">
    <text evidence="1">The sequence shown here is derived from an EMBL/GenBank/DDBJ whole genome shotgun (WGS) entry which is preliminary data.</text>
</comment>
<evidence type="ECO:0000313" key="2">
    <source>
        <dbReference type="Proteomes" id="UP000718564"/>
    </source>
</evidence>